<organism evidence="2 3">
    <name type="scientific">Hydra vulgaris</name>
    <name type="common">Hydra</name>
    <name type="synonym">Hydra attenuata</name>
    <dbReference type="NCBI Taxonomy" id="6087"/>
    <lineage>
        <taxon>Eukaryota</taxon>
        <taxon>Metazoa</taxon>
        <taxon>Cnidaria</taxon>
        <taxon>Hydrozoa</taxon>
        <taxon>Hydroidolina</taxon>
        <taxon>Anthoathecata</taxon>
        <taxon>Aplanulata</taxon>
        <taxon>Hydridae</taxon>
        <taxon>Hydra</taxon>
    </lineage>
</organism>
<dbReference type="GeneID" id="100208683"/>
<protein>
    <submittedName>
        <fullName evidence="3">Uncharacterized protein LOC100208683 isoform X2</fullName>
    </submittedName>
</protein>
<keyword evidence="1" id="KW-0732">Signal</keyword>
<feature type="signal peptide" evidence="1">
    <location>
        <begin position="1"/>
        <end position="16"/>
    </location>
</feature>
<reference evidence="3" key="1">
    <citation type="submission" date="2025-08" db="UniProtKB">
        <authorList>
            <consortium name="RefSeq"/>
        </authorList>
    </citation>
    <scope>IDENTIFICATION</scope>
</reference>
<evidence type="ECO:0000313" key="2">
    <source>
        <dbReference type="Proteomes" id="UP001652625"/>
    </source>
</evidence>
<feature type="chain" id="PRO_5045276790" evidence="1">
    <location>
        <begin position="17"/>
        <end position="326"/>
    </location>
</feature>
<name>A0ABM4DGJ9_HYDVU</name>
<gene>
    <name evidence="3" type="primary">LOC100208683</name>
</gene>
<evidence type="ECO:0000313" key="3">
    <source>
        <dbReference type="RefSeq" id="XP_065673564.1"/>
    </source>
</evidence>
<accession>A0ABM4DGJ9</accession>
<evidence type="ECO:0000256" key="1">
    <source>
        <dbReference type="SAM" id="SignalP"/>
    </source>
</evidence>
<proteinExistence type="predicted"/>
<dbReference type="RefSeq" id="XP_065673564.1">
    <property type="nucleotide sequence ID" value="XM_065817492.1"/>
</dbReference>
<keyword evidence="2" id="KW-1185">Reference proteome</keyword>
<sequence>MMLFIVILGVLSQAFAQNSQTANINLKAASESFVKLIQTADKEVADIMIKMTQKTADLYKELLPLFEHLSLNGKTVTVNNVDITFNKGITMAEFQIIFDKLMQSLKGLENLQLTGTSDFIDVAKNVQEAFSRAIATPFAYSDGSWLDLKSKILDAFKDANAIVRNSVVQLLNIYHNRLEELADKLEQLVQLLPINSEYWVNVRSKVRSLINKLKDKVTPAAISNIEAAEKTAEADFISAIEEISKDQSITKRSITDIWSKVKSAVGKLGDSIKDATMKVIEENKPKVLEQLQSLKVIIVDAAKNIVIKINGAIIEVIVGNLSALSS</sequence>
<dbReference type="Proteomes" id="UP001652625">
    <property type="component" value="Chromosome 14"/>
</dbReference>